<dbReference type="EMBL" id="JACSQN010000017">
    <property type="protein sequence ID" value="MBD7985905.1"/>
    <property type="molecule type" value="Genomic_DNA"/>
</dbReference>
<dbReference type="Proteomes" id="UP000626786">
    <property type="component" value="Unassembled WGS sequence"/>
</dbReference>
<comment type="caution">
    <text evidence="2">The sequence shown here is derived from an EMBL/GenBank/DDBJ whole genome shotgun (WGS) entry which is preliminary data.</text>
</comment>
<keyword evidence="3" id="KW-1185">Reference proteome</keyword>
<sequence length="260" mass="29624">MARVRGVTDEMIIELYRSGLSYEKICPIVGLTDRAIRNVMKKHGIERRSTGRPRIHKVNEAFFQTWTAEMAWVLGLIITDGHVSKTNNSVYLSQKDETLLQKVAFLMDAEPIIAEPIGTRTIPMLIINSKMIQLNLEQLGVTSNKSYTVGFPDVPEPFLPAFIRGVIDGDGWVQDRGYVMNITTASEPFADGLMEVFRKWKLRTEITTEITVKGKNIFRIWVKGKQDLPKLASIIYYGADDLLNENKRLRMVQHAIKIKK</sequence>
<dbReference type="SUPFAM" id="SSF55608">
    <property type="entry name" value="Homing endonucleases"/>
    <property type="match status" value="2"/>
</dbReference>
<dbReference type="Gene3D" id="3.10.28.10">
    <property type="entry name" value="Homing endonucleases"/>
    <property type="match status" value="1"/>
</dbReference>
<accession>A0ABR8UDK6</accession>
<dbReference type="InterPro" id="IPR027434">
    <property type="entry name" value="Homing_endonucl"/>
</dbReference>
<name>A0ABR8UDK6_9BACL</name>
<organism evidence="2 3">
    <name type="scientific">Sporosarcina quadrami</name>
    <dbReference type="NCBI Taxonomy" id="2762234"/>
    <lineage>
        <taxon>Bacteria</taxon>
        <taxon>Bacillati</taxon>
        <taxon>Bacillota</taxon>
        <taxon>Bacilli</taxon>
        <taxon>Bacillales</taxon>
        <taxon>Caryophanaceae</taxon>
        <taxon>Sporosarcina</taxon>
    </lineage>
</organism>
<evidence type="ECO:0000259" key="1">
    <source>
        <dbReference type="PROSITE" id="PS50819"/>
    </source>
</evidence>
<evidence type="ECO:0000313" key="2">
    <source>
        <dbReference type="EMBL" id="MBD7985905.1"/>
    </source>
</evidence>
<dbReference type="InterPro" id="IPR004042">
    <property type="entry name" value="Intein_endonuc_central"/>
</dbReference>
<dbReference type="Gene3D" id="1.10.10.60">
    <property type="entry name" value="Homeodomain-like"/>
    <property type="match status" value="1"/>
</dbReference>
<dbReference type="InterPro" id="IPR006142">
    <property type="entry name" value="INTEIN"/>
</dbReference>
<dbReference type="RefSeq" id="WP_191695733.1">
    <property type="nucleotide sequence ID" value="NZ_JACSQN010000017.1"/>
</dbReference>
<gene>
    <name evidence="2" type="ORF">H9649_15135</name>
</gene>
<proteinExistence type="predicted"/>
<dbReference type="InterPro" id="IPR004860">
    <property type="entry name" value="LAGLIDADG_dom"/>
</dbReference>
<protein>
    <recommendedName>
        <fullName evidence="1">DOD-type homing endonuclease domain-containing protein</fullName>
    </recommendedName>
</protein>
<reference evidence="2 3" key="1">
    <citation type="submission" date="2020-08" db="EMBL/GenBank/DDBJ databases">
        <title>A Genomic Blueprint of the Chicken Gut Microbiome.</title>
        <authorList>
            <person name="Gilroy R."/>
            <person name="Ravi A."/>
            <person name="Getino M."/>
            <person name="Pursley I."/>
            <person name="Horton D.L."/>
            <person name="Alikhan N.-F."/>
            <person name="Baker D."/>
            <person name="Gharbi K."/>
            <person name="Hall N."/>
            <person name="Watson M."/>
            <person name="Adriaenssens E.M."/>
            <person name="Foster-Nyarko E."/>
            <person name="Jarju S."/>
            <person name="Secka A."/>
            <person name="Antonio M."/>
            <person name="Oren A."/>
            <person name="Chaudhuri R."/>
            <person name="La Ragione R.M."/>
            <person name="Hildebrand F."/>
            <person name="Pallen M.J."/>
        </authorList>
    </citation>
    <scope>NUCLEOTIDE SEQUENCE [LARGE SCALE GENOMIC DNA]</scope>
    <source>
        <strain evidence="2 3">Sa2YVA2</strain>
    </source>
</reference>
<dbReference type="PROSITE" id="PS50819">
    <property type="entry name" value="INTEIN_ENDONUCLEASE"/>
    <property type="match status" value="1"/>
</dbReference>
<feature type="domain" description="DOD-type homing endonuclease" evidence="1">
    <location>
        <begin position="73"/>
        <end position="202"/>
    </location>
</feature>
<evidence type="ECO:0000313" key="3">
    <source>
        <dbReference type="Proteomes" id="UP000626786"/>
    </source>
</evidence>
<dbReference type="Pfam" id="PF14528">
    <property type="entry name" value="LAGLIDADG_3"/>
    <property type="match status" value="2"/>
</dbReference>
<dbReference type="PRINTS" id="PR00379">
    <property type="entry name" value="INTEIN"/>
</dbReference>